<dbReference type="Proteomes" id="UP000016932">
    <property type="component" value="Unassembled WGS sequence"/>
</dbReference>
<accession>M2ZP26</accession>
<dbReference type="KEGG" id="pfj:MYCFIDRAFT_197741"/>
<dbReference type="GeneID" id="19335670"/>
<protein>
    <submittedName>
        <fullName evidence="1">Uncharacterized protein</fullName>
    </submittedName>
</protein>
<organism evidence="1 2">
    <name type="scientific">Pseudocercospora fijiensis (strain CIRAD86)</name>
    <name type="common">Black leaf streak disease fungus</name>
    <name type="synonym">Mycosphaerella fijiensis</name>
    <dbReference type="NCBI Taxonomy" id="383855"/>
    <lineage>
        <taxon>Eukaryota</taxon>
        <taxon>Fungi</taxon>
        <taxon>Dikarya</taxon>
        <taxon>Ascomycota</taxon>
        <taxon>Pezizomycotina</taxon>
        <taxon>Dothideomycetes</taxon>
        <taxon>Dothideomycetidae</taxon>
        <taxon>Mycosphaerellales</taxon>
        <taxon>Mycosphaerellaceae</taxon>
        <taxon>Pseudocercospora</taxon>
    </lineage>
</organism>
<dbReference type="AlphaFoldDB" id="M2ZP26"/>
<evidence type="ECO:0000313" key="1">
    <source>
        <dbReference type="EMBL" id="EME80854.1"/>
    </source>
</evidence>
<sequence length="172" mass="17879">MSQVCEDSTFLSSSKPVQRSSVVVEAESTCWPAAGWLGRTATTAARSAARCLPVELEFRDGLAVGQRIREGTGASLTSAEFHVRERRSTGQDRTAQHSTAQPMQERVLGVGGRDAAGCSVVIRVSCEGKGSLAGRESGGVGVCKSEGASQRGKSLLARTAGTTEYSISAVAS</sequence>
<keyword evidence="2" id="KW-1185">Reference proteome</keyword>
<dbReference type="HOGENOM" id="CLU_1555949_0_0_1"/>
<evidence type="ECO:0000313" key="2">
    <source>
        <dbReference type="Proteomes" id="UP000016932"/>
    </source>
</evidence>
<gene>
    <name evidence="1" type="ORF">MYCFIDRAFT_197741</name>
</gene>
<dbReference type="EMBL" id="KB446560">
    <property type="protein sequence ID" value="EME80854.1"/>
    <property type="molecule type" value="Genomic_DNA"/>
</dbReference>
<dbReference type="VEuPathDB" id="FungiDB:MYCFIDRAFT_197741"/>
<dbReference type="RefSeq" id="XP_007928219.1">
    <property type="nucleotide sequence ID" value="XM_007930028.1"/>
</dbReference>
<proteinExistence type="predicted"/>
<name>M2ZP26_PSEFD</name>
<reference evidence="1 2" key="1">
    <citation type="journal article" date="2012" name="PLoS Pathog.">
        <title>Diverse lifestyles and strategies of plant pathogenesis encoded in the genomes of eighteen Dothideomycetes fungi.</title>
        <authorList>
            <person name="Ohm R.A."/>
            <person name="Feau N."/>
            <person name="Henrissat B."/>
            <person name="Schoch C.L."/>
            <person name="Horwitz B.A."/>
            <person name="Barry K.W."/>
            <person name="Condon B.J."/>
            <person name="Copeland A.C."/>
            <person name="Dhillon B."/>
            <person name="Glaser F."/>
            <person name="Hesse C.N."/>
            <person name="Kosti I."/>
            <person name="LaButti K."/>
            <person name="Lindquist E.A."/>
            <person name="Lucas S."/>
            <person name="Salamov A.A."/>
            <person name="Bradshaw R.E."/>
            <person name="Ciuffetti L."/>
            <person name="Hamelin R.C."/>
            <person name="Kema G.H.J."/>
            <person name="Lawrence C."/>
            <person name="Scott J.A."/>
            <person name="Spatafora J.W."/>
            <person name="Turgeon B.G."/>
            <person name="de Wit P.J.G.M."/>
            <person name="Zhong S."/>
            <person name="Goodwin S.B."/>
            <person name="Grigoriev I.V."/>
        </authorList>
    </citation>
    <scope>NUCLEOTIDE SEQUENCE [LARGE SCALE GENOMIC DNA]</scope>
    <source>
        <strain evidence="1 2">CIRAD86</strain>
    </source>
</reference>